<dbReference type="CDD" id="cd00838">
    <property type="entry name" value="MPP_superfamily"/>
    <property type="match status" value="1"/>
</dbReference>
<dbReference type="EMBL" id="PUFI01000005">
    <property type="protein sequence ID" value="TDG69482.1"/>
    <property type="molecule type" value="Genomic_DNA"/>
</dbReference>
<reference evidence="2 3" key="1">
    <citation type="journal article" date="2019" name="Appl. Microbiol. Biotechnol.">
        <title>Uncovering carbohydrate metabolism through a genotype-phenotype association study of 56 lactic acid bacteria genomes.</title>
        <authorList>
            <person name="Buron-Moles G."/>
            <person name="Chailyan A."/>
            <person name="Dolejs I."/>
            <person name="Forster J."/>
            <person name="Miks M.H."/>
        </authorList>
    </citation>
    <scope>NUCLEOTIDE SEQUENCE [LARGE SCALE GENOMIC DNA]</scope>
    <source>
        <strain evidence="2 3">ATCC 700006</strain>
    </source>
</reference>
<dbReference type="GO" id="GO:0016787">
    <property type="term" value="F:hydrolase activity"/>
    <property type="evidence" value="ECO:0007669"/>
    <property type="project" value="InterPro"/>
</dbReference>
<organism evidence="2 3">
    <name type="scientific">Leuconostoc fallax</name>
    <dbReference type="NCBI Taxonomy" id="1251"/>
    <lineage>
        <taxon>Bacteria</taxon>
        <taxon>Bacillati</taxon>
        <taxon>Bacillota</taxon>
        <taxon>Bacilli</taxon>
        <taxon>Lactobacillales</taxon>
        <taxon>Lactobacillaceae</taxon>
        <taxon>Leuconostoc</taxon>
    </lineage>
</organism>
<name>A0A4R5NAG2_9LACO</name>
<protein>
    <recommendedName>
        <fullName evidence="1">Calcineurin-like phosphoesterase domain-containing protein</fullName>
    </recommendedName>
</protein>
<dbReference type="InterPro" id="IPR004843">
    <property type="entry name" value="Calcineurin-like_PHP"/>
</dbReference>
<feature type="domain" description="Calcineurin-like phosphoesterase" evidence="1">
    <location>
        <begin position="1"/>
        <end position="194"/>
    </location>
</feature>
<dbReference type="STRING" id="907931.GCA_000165675_01452"/>
<comment type="caution">
    <text evidence="2">The sequence shown here is derived from an EMBL/GenBank/DDBJ whole genome shotgun (WGS) entry which is preliminary data.</text>
</comment>
<evidence type="ECO:0000313" key="2">
    <source>
        <dbReference type="EMBL" id="TDG69482.1"/>
    </source>
</evidence>
<proteinExistence type="predicted"/>
<keyword evidence="3" id="KW-1185">Reference proteome</keyword>
<dbReference type="Pfam" id="PF00149">
    <property type="entry name" value="Metallophos"/>
    <property type="match status" value="1"/>
</dbReference>
<dbReference type="Proteomes" id="UP000295681">
    <property type="component" value="Unassembled WGS sequence"/>
</dbReference>
<evidence type="ECO:0000259" key="1">
    <source>
        <dbReference type="Pfam" id="PF00149"/>
    </source>
</evidence>
<gene>
    <name evidence="2" type="ORF">C5L23_000944</name>
</gene>
<dbReference type="AlphaFoldDB" id="A0A4R5NAG2"/>
<dbReference type="SUPFAM" id="SSF56300">
    <property type="entry name" value="Metallo-dependent phosphatases"/>
    <property type="match status" value="1"/>
</dbReference>
<dbReference type="InterPro" id="IPR029052">
    <property type="entry name" value="Metallo-depent_PP-like"/>
</dbReference>
<evidence type="ECO:0000313" key="3">
    <source>
        <dbReference type="Proteomes" id="UP000295681"/>
    </source>
</evidence>
<sequence length="269" mass="31310">MRVAFSSDNHFDLNKIEVARAMNAQALYLLNEGINVYVLAGDLFNNFEKSLRFVQEMEALVDHKVTIRFIAGNHDMGNNVTYEELESDIDTVYLHNKFIDLTPTVRLIGNNGWYDYGFVGDTYQDQEIQQFKKAFWYDRRIEQPMSDRERFNINLNQMAQQLREAADKKTILVSHFVPRFDYIKRFPNHNQKLDMVNAFLGSPKVGELVDQSYTIATVTGHLHLHPAPVTVGNNVYYNPAVGYHTTRVNEWAHDDFLTEWQQRLVVLDV</sequence>
<dbReference type="Gene3D" id="3.60.21.10">
    <property type="match status" value="1"/>
</dbReference>
<dbReference type="InterPro" id="IPR022302">
    <property type="entry name" value="Phosphoesterase_putative"/>
</dbReference>
<accession>A0A4R5NAG2</accession>
<dbReference type="RefSeq" id="WP_010007298.1">
    <property type="nucleotide sequence ID" value="NZ_JAGYGP010000001.1"/>
</dbReference>
<dbReference type="NCBIfam" id="TIGR03729">
    <property type="entry name" value="acc_ester"/>
    <property type="match status" value="1"/>
</dbReference>